<protein>
    <submittedName>
        <fullName evidence="3">YTH domain protein</fullName>
    </submittedName>
</protein>
<feature type="compositionally biased region" description="Acidic residues" evidence="1">
    <location>
        <begin position="292"/>
        <end position="304"/>
    </location>
</feature>
<feature type="region of interest" description="Disordered" evidence="1">
    <location>
        <begin position="180"/>
        <end position="316"/>
    </location>
</feature>
<reference evidence="3 4" key="1">
    <citation type="journal article" date="2014" name="Mol. Plant">
        <title>Chromosome Scale Genome Assembly and Transcriptome Profiling of Nannochloropsis gaditana in Nitrogen Depletion.</title>
        <authorList>
            <person name="Corteggiani Carpinelli E."/>
            <person name="Telatin A."/>
            <person name="Vitulo N."/>
            <person name="Forcato C."/>
            <person name="D'Angelo M."/>
            <person name="Schiavon R."/>
            <person name="Vezzi A."/>
            <person name="Giacometti G.M."/>
            <person name="Morosinotto T."/>
            <person name="Valle G."/>
        </authorList>
    </citation>
    <scope>NUCLEOTIDE SEQUENCE [LARGE SCALE GENOMIC DNA]</scope>
    <source>
        <strain evidence="3 4">B-31</strain>
    </source>
</reference>
<organism evidence="3 4">
    <name type="scientific">Nannochloropsis gaditana</name>
    <dbReference type="NCBI Taxonomy" id="72520"/>
    <lineage>
        <taxon>Eukaryota</taxon>
        <taxon>Sar</taxon>
        <taxon>Stramenopiles</taxon>
        <taxon>Ochrophyta</taxon>
        <taxon>Eustigmatophyceae</taxon>
        <taxon>Eustigmatales</taxon>
        <taxon>Monodopsidaceae</taxon>
        <taxon>Nannochloropsis</taxon>
    </lineage>
</organism>
<dbReference type="InterPro" id="IPR045168">
    <property type="entry name" value="YTH_prot"/>
</dbReference>
<dbReference type="PANTHER" id="PTHR12357">
    <property type="entry name" value="YTH YT521-B HOMOLOGY DOMAIN-CONTAINING"/>
    <property type="match status" value="1"/>
</dbReference>
<evidence type="ECO:0000313" key="4">
    <source>
        <dbReference type="Proteomes" id="UP000019335"/>
    </source>
</evidence>
<name>W7U2I6_9STRA</name>
<feature type="compositionally biased region" description="Basic and acidic residues" evidence="1">
    <location>
        <begin position="578"/>
        <end position="591"/>
    </location>
</feature>
<dbReference type="GO" id="GO:0061157">
    <property type="term" value="P:mRNA destabilization"/>
    <property type="evidence" value="ECO:0007669"/>
    <property type="project" value="TreeGrafter"/>
</dbReference>
<evidence type="ECO:0000259" key="2">
    <source>
        <dbReference type="PROSITE" id="PS50882"/>
    </source>
</evidence>
<dbReference type="OrthoDB" id="306690at2759"/>
<feature type="region of interest" description="Disordered" evidence="1">
    <location>
        <begin position="567"/>
        <end position="613"/>
    </location>
</feature>
<feature type="compositionally biased region" description="Basic and acidic residues" evidence="1">
    <location>
        <begin position="205"/>
        <end position="216"/>
    </location>
</feature>
<accession>W7U2I6</accession>
<evidence type="ECO:0000256" key="1">
    <source>
        <dbReference type="SAM" id="MobiDB-lite"/>
    </source>
</evidence>
<dbReference type="PANTHER" id="PTHR12357:SF89">
    <property type="entry name" value="YTH DOMAIN-CONTAINING FAMILY PROTEIN"/>
    <property type="match status" value="1"/>
</dbReference>
<dbReference type="GO" id="GO:0005737">
    <property type="term" value="C:cytoplasm"/>
    <property type="evidence" value="ECO:0007669"/>
    <property type="project" value="TreeGrafter"/>
</dbReference>
<dbReference type="EMBL" id="AZIL01000567">
    <property type="protein sequence ID" value="EWM26899.1"/>
    <property type="molecule type" value="Genomic_DNA"/>
</dbReference>
<feature type="compositionally biased region" description="Gly residues" evidence="1">
    <location>
        <begin position="592"/>
        <end position="603"/>
    </location>
</feature>
<comment type="caution">
    <text evidence="3">The sequence shown here is derived from an EMBL/GenBank/DDBJ whole genome shotgun (WGS) entry which is preliminary data.</text>
</comment>
<sequence>MDIRGSTRRLFPDQDLPLIRLQDTTTISLLFLRASFSLPTAPHPYPPLSTEGGREEGGQLSDVPLEQEGGTLSYMWEHMSLDESGQPGPSPYTGYEHGIYPPTFPPSLPPAGPPPPASYLYYYDSPSPGAYGGMPMMYGLDTFSPYQDGYYYLPPSLLPSLPPSTLSPSYPPSSFPAYTPAAASSLPASPSPAGDRGYKGPYPSRRAEGREREGGGRRGGRGRGAAAMGKESIPATAGKEAEEEVMEARIETGVVQISQNDSKEEEPQGGVGFEGKDGEEDEEKEENREQEQEGPQDEEPEKEEEAWKTPPQVLPTGDPVQARFFVIKSFSPTDVVQSVHHSLWASTEPGNARLDRAYREAAVQGIPVYLFFSVNESRRFCGVALMSSPVDFNTSFPAWMKTQTHRWRGVFNVRWLLVKDVPNAALRHITLANNQNRPFPRSRDTQEVPFNEGNEALQIMNDHAYYSSILDGQDILPASFQDHSSTISPAGAPVYAFAAAPHEAQYSSFPGQSFQVIPPQPIASTFHSPPTHGTSSVNGNGYFPTEYPSYQYGNGFSPRHVIVTGENHQPWSSQFSKQQDRTGRYEERGEGRGWGMGHRGNGGTHSNVGARSR</sequence>
<proteinExistence type="predicted"/>
<dbReference type="Pfam" id="PF04146">
    <property type="entry name" value="YTH"/>
    <property type="match status" value="1"/>
</dbReference>
<feature type="compositionally biased region" description="Polar residues" evidence="1">
    <location>
        <begin position="604"/>
        <end position="613"/>
    </location>
</feature>
<gene>
    <name evidence="3" type="ORF">Naga_100103g10</name>
</gene>
<feature type="compositionally biased region" description="Polar residues" evidence="1">
    <location>
        <begin position="567"/>
        <end position="577"/>
    </location>
</feature>
<dbReference type="Gene3D" id="3.10.590.10">
    <property type="entry name" value="ph1033 like domains"/>
    <property type="match status" value="1"/>
</dbReference>
<dbReference type="PROSITE" id="PS50882">
    <property type="entry name" value="YTH"/>
    <property type="match status" value="1"/>
</dbReference>
<dbReference type="InterPro" id="IPR007275">
    <property type="entry name" value="YTH_domain"/>
</dbReference>
<keyword evidence="4" id="KW-1185">Reference proteome</keyword>
<dbReference type="AlphaFoldDB" id="W7U2I6"/>
<evidence type="ECO:0000313" key="3">
    <source>
        <dbReference type="EMBL" id="EWM26899.1"/>
    </source>
</evidence>
<dbReference type="GO" id="GO:0003729">
    <property type="term" value="F:mRNA binding"/>
    <property type="evidence" value="ECO:0007669"/>
    <property type="project" value="TreeGrafter"/>
</dbReference>
<dbReference type="Proteomes" id="UP000019335">
    <property type="component" value="Chromosome 8"/>
</dbReference>
<feature type="domain" description="YTH" evidence="2">
    <location>
        <begin position="322"/>
        <end position="460"/>
    </location>
</feature>
<dbReference type="CDD" id="cd21134">
    <property type="entry name" value="YTH"/>
    <property type="match status" value="1"/>
</dbReference>
<feature type="compositionally biased region" description="Low complexity" evidence="1">
    <location>
        <begin position="180"/>
        <end position="193"/>
    </location>
</feature>